<keyword evidence="3" id="KW-1185">Reference proteome</keyword>
<feature type="region of interest" description="Disordered" evidence="1">
    <location>
        <begin position="73"/>
        <end position="150"/>
    </location>
</feature>
<comment type="caution">
    <text evidence="2">The sequence shown here is derived from an EMBL/GenBank/DDBJ whole genome shotgun (WGS) entry which is preliminary data.</text>
</comment>
<dbReference type="EMBL" id="BSUK01000001">
    <property type="protein sequence ID" value="GMA25703.1"/>
    <property type="molecule type" value="Genomic_DNA"/>
</dbReference>
<gene>
    <name evidence="2" type="ORF">GCM10025864_34620</name>
</gene>
<protein>
    <submittedName>
        <fullName evidence="2">Uncharacterized protein</fullName>
    </submittedName>
</protein>
<evidence type="ECO:0000256" key="1">
    <source>
        <dbReference type="SAM" id="MobiDB-lite"/>
    </source>
</evidence>
<sequence>MVAGLAVVLRLSENCTWAPSVLRSAELDRTVAPSGTGARLAGRSGASAPAVDPAANVGSVVAAVDGAAVLATAGSSRSEPTFQTTPTTTAARTTANRTRAARCGEVVRRRALREGTEESFTRPTVPSPRSGPGTPDEDRPQATAVPTGKT</sequence>
<proteinExistence type="predicted"/>
<dbReference type="Proteomes" id="UP001157091">
    <property type="component" value="Unassembled WGS sequence"/>
</dbReference>
<feature type="compositionally biased region" description="Basic and acidic residues" evidence="1">
    <location>
        <begin position="105"/>
        <end position="120"/>
    </location>
</feature>
<evidence type="ECO:0000313" key="2">
    <source>
        <dbReference type="EMBL" id="GMA25703.1"/>
    </source>
</evidence>
<accession>A0ABQ6I6V9</accession>
<evidence type="ECO:0000313" key="3">
    <source>
        <dbReference type="Proteomes" id="UP001157091"/>
    </source>
</evidence>
<organism evidence="2 3">
    <name type="scientific">Luteimicrobium album</name>
    <dbReference type="NCBI Taxonomy" id="1054550"/>
    <lineage>
        <taxon>Bacteria</taxon>
        <taxon>Bacillati</taxon>
        <taxon>Actinomycetota</taxon>
        <taxon>Actinomycetes</taxon>
        <taxon>Micrococcales</taxon>
        <taxon>Luteimicrobium</taxon>
    </lineage>
</organism>
<feature type="compositionally biased region" description="Low complexity" evidence="1">
    <location>
        <begin position="84"/>
        <end position="98"/>
    </location>
</feature>
<name>A0ABQ6I6V9_9MICO</name>
<reference evidence="3" key="1">
    <citation type="journal article" date="2019" name="Int. J. Syst. Evol. Microbiol.">
        <title>The Global Catalogue of Microorganisms (GCM) 10K type strain sequencing project: providing services to taxonomists for standard genome sequencing and annotation.</title>
        <authorList>
            <consortium name="The Broad Institute Genomics Platform"/>
            <consortium name="The Broad Institute Genome Sequencing Center for Infectious Disease"/>
            <person name="Wu L."/>
            <person name="Ma J."/>
        </authorList>
    </citation>
    <scope>NUCLEOTIDE SEQUENCE [LARGE SCALE GENOMIC DNA]</scope>
    <source>
        <strain evidence="3">NBRC 106348</strain>
    </source>
</reference>